<dbReference type="EMBL" id="NJHN03000047">
    <property type="protein sequence ID" value="KAH9421044.1"/>
    <property type="molecule type" value="Genomic_DNA"/>
</dbReference>
<reference evidence="1 2" key="1">
    <citation type="journal article" date="2018" name="J. Allergy Clin. Immunol.">
        <title>High-quality assembly of Dermatophagoides pteronyssinus genome and transcriptome reveals a wide range of novel allergens.</title>
        <authorList>
            <person name="Liu X.Y."/>
            <person name="Yang K.Y."/>
            <person name="Wang M.Q."/>
            <person name="Kwok J.S."/>
            <person name="Zeng X."/>
            <person name="Yang Z."/>
            <person name="Xiao X.J."/>
            <person name="Lau C.P."/>
            <person name="Li Y."/>
            <person name="Huang Z.M."/>
            <person name="Ba J.G."/>
            <person name="Yim A.K."/>
            <person name="Ouyang C.Y."/>
            <person name="Ngai S.M."/>
            <person name="Chan T.F."/>
            <person name="Leung E.L."/>
            <person name="Liu L."/>
            <person name="Liu Z.G."/>
            <person name="Tsui S.K."/>
        </authorList>
    </citation>
    <scope>NUCLEOTIDE SEQUENCE [LARGE SCALE GENOMIC DNA]</scope>
    <source>
        <strain evidence="1">Derp</strain>
    </source>
</reference>
<evidence type="ECO:0000313" key="2">
    <source>
        <dbReference type="Proteomes" id="UP000887458"/>
    </source>
</evidence>
<gene>
    <name evidence="1" type="ORF">DERP_001485</name>
</gene>
<keyword evidence="2" id="KW-1185">Reference proteome</keyword>
<evidence type="ECO:0000313" key="1">
    <source>
        <dbReference type="EMBL" id="KAH9421044.1"/>
    </source>
</evidence>
<protein>
    <submittedName>
        <fullName evidence="1">Uncharacterized protein</fullName>
    </submittedName>
</protein>
<comment type="caution">
    <text evidence="1">The sequence shown here is derived from an EMBL/GenBank/DDBJ whole genome shotgun (WGS) entry which is preliminary data.</text>
</comment>
<name>A0ABQ8JEK9_DERPT</name>
<proteinExistence type="predicted"/>
<reference evidence="1 2" key="2">
    <citation type="journal article" date="2022" name="Mol. Biol. Evol.">
        <title>Comparative Genomics Reveals Insights into the Divergent Evolution of Astigmatic Mites and Household Pest Adaptations.</title>
        <authorList>
            <person name="Xiong Q."/>
            <person name="Wan A.T."/>
            <person name="Liu X."/>
            <person name="Fung C.S."/>
            <person name="Xiao X."/>
            <person name="Malainual N."/>
            <person name="Hou J."/>
            <person name="Wang L."/>
            <person name="Wang M."/>
            <person name="Yang K.Y."/>
            <person name="Cui Y."/>
            <person name="Leung E.L."/>
            <person name="Nong W."/>
            <person name="Shin S.K."/>
            <person name="Au S.W."/>
            <person name="Jeong K.Y."/>
            <person name="Chew F.T."/>
            <person name="Hui J.H."/>
            <person name="Leung T.F."/>
            <person name="Tungtrongchitr A."/>
            <person name="Zhong N."/>
            <person name="Liu Z."/>
            <person name="Tsui S.K."/>
        </authorList>
    </citation>
    <scope>NUCLEOTIDE SEQUENCE [LARGE SCALE GENOMIC DNA]</scope>
    <source>
        <strain evidence="1">Derp</strain>
    </source>
</reference>
<organism evidence="1 2">
    <name type="scientific">Dermatophagoides pteronyssinus</name>
    <name type="common">European house dust mite</name>
    <dbReference type="NCBI Taxonomy" id="6956"/>
    <lineage>
        <taxon>Eukaryota</taxon>
        <taxon>Metazoa</taxon>
        <taxon>Ecdysozoa</taxon>
        <taxon>Arthropoda</taxon>
        <taxon>Chelicerata</taxon>
        <taxon>Arachnida</taxon>
        <taxon>Acari</taxon>
        <taxon>Acariformes</taxon>
        <taxon>Sarcoptiformes</taxon>
        <taxon>Astigmata</taxon>
        <taxon>Psoroptidia</taxon>
        <taxon>Analgoidea</taxon>
        <taxon>Pyroglyphidae</taxon>
        <taxon>Dermatophagoidinae</taxon>
        <taxon>Dermatophagoides</taxon>
    </lineage>
</organism>
<dbReference type="Proteomes" id="UP000887458">
    <property type="component" value="Unassembled WGS sequence"/>
</dbReference>
<accession>A0ABQ8JEK9</accession>
<sequence length="73" mass="8599">MIDLNKKTMAENITRTVIPSLPFDMFIKSDDDIINQKKNKKNINQKNHDYVEVREDDDCLRMLKNLSSIEDTL</sequence>